<dbReference type="Proteomes" id="UP000192578">
    <property type="component" value="Unassembled WGS sequence"/>
</dbReference>
<keyword evidence="7" id="KW-0449">Lipoprotein</keyword>
<dbReference type="SMART" id="SM00174">
    <property type="entry name" value="RHO"/>
    <property type="match status" value="1"/>
</dbReference>
<organism evidence="11 12">
    <name type="scientific">Hypsibius exemplaris</name>
    <name type="common">Freshwater tardigrade</name>
    <dbReference type="NCBI Taxonomy" id="2072580"/>
    <lineage>
        <taxon>Eukaryota</taxon>
        <taxon>Metazoa</taxon>
        <taxon>Ecdysozoa</taxon>
        <taxon>Tardigrada</taxon>
        <taxon>Eutardigrada</taxon>
        <taxon>Parachela</taxon>
        <taxon>Hypsibioidea</taxon>
        <taxon>Hypsibiidae</taxon>
        <taxon>Hypsibius</taxon>
    </lineage>
</organism>
<evidence type="ECO:0000256" key="10">
    <source>
        <dbReference type="SAM" id="MobiDB-lite"/>
    </source>
</evidence>
<dbReference type="GO" id="GO:0005886">
    <property type="term" value="C:plasma membrane"/>
    <property type="evidence" value="ECO:0007669"/>
    <property type="project" value="UniProtKB-SubCell"/>
</dbReference>
<keyword evidence="5" id="KW-0342">GTP-binding</keyword>
<dbReference type="FunFam" id="3.40.50.300:FF:000475">
    <property type="entry name" value="GTP-binding protein Rhes"/>
    <property type="match status" value="1"/>
</dbReference>
<keyword evidence="12" id="KW-1185">Reference proteome</keyword>
<dbReference type="NCBIfam" id="TIGR00231">
    <property type="entry name" value="small_GTP"/>
    <property type="match status" value="1"/>
</dbReference>
<accession>A0A1W0WJP5</accession>
<evidence type="ECO:0000256" key="6">
    <source>
        <dbReference type="ARBA" id="ARBA00023136"/>
    </source>
</evidence>
<dbReference type="GO" id="GO:0005525">
    <property type="term" value="F:GTP binding"/>
    <property type="evidence" value="ECO:0007669"/>
    <property type="project" value="UniProtKB-KW"/>
</dbReference>
<dbReference type="PROSITE" id="PS51421">
    <property type="entry name" value="RAS"/>
    <property type="match status" value="1"/>
</dbReference>
<dbReference type="InterPro" id="IPR052236">
    <property type="entry name" value="Small_GTPase_RasD"/>
</dbReference>
<dbReference type="GO" id="GO:0003924">
    <property type="term" value="F:GTPase activity"/>
    <property type="evidence" value="ECO:0007669"/>
    <property type="project" value="InterPro"/>
</dbReference>
<proteinExistence type="inferred from homology"/>
<dbReference type="Gene3D" id="3.40.50.300">
    <property type="entry name" value="P-loop containing nucleotide triphosphate hydrolases"/>
    <property type="match status" value="1"/>
</dbReference>
<evidence type="ECO:0000256" key="7">
    <source>
        <dbReference type="ARBA" id="ARBA00023288"/>
    </source>
</evidence>
<evidence type="ECO:0000256" key="2">
    <source>
        <dbReference type="ARBA" id="ARBA00022475"/>
    </source>
</evidence>
<reference evidence="12" key="1">
    <citation type="submission" date="2017-01" db="EMBL/GenBank/DDBJ databases">
        <title>Comparative genomics of anhydrobiosis in the tardigrade Hypsibius dujardini.</title>
        <authorList>
            <person name="Yoshida Y."/>
            <person name="Koutsovoulos G."/>
            <person name="Laetsch D."/>
            <person name="Stevens L."/>
            <person name="Kumar S."/>
            <person name="Horikawa D."/>
            <person name="Ishino K."/>
            <person name="Komine S."/>
            <person name="Tomita M."/>
            <person name="Blaxter M."/>
            <person name="Arakawa K."/>
        </authorList>
    </citation>
    <scope>NUCLEOTIDE SEQUENCE [LARGE SCALE GENOMIC DNA]</scope>
    <source>
        <strain evidence="12">Z151</strain>
    </source>
</reference>
<keyword evidence="2" id="KW-1003">Cell membrane</keyword>
<feature type="region of interest" description="Disordered" evidence="10">
    <location>
        <begin position="215"/>
        <end position="234"/>
    </location>
</feature>
<gene>
    <name evidence="11" type="ORF">BV898_10397</name>
</gene>
<dbReference type="SMART" id="SM00175">
    <property type="entry name" value="RAB"/>
    <property type="match status" value="1"/>
</dbReference>
<dbReference type="OrthoDB" id="265044at2759"/>
<evidence type="ECO:0000256" key="3">
    <source>
        <dbReference type="ARBA" id="ARBA00022481"/>
    </source>
</evidence>
<evidence type="ECO:0000256" key="1">
    <source>
        <dbReference type="ARBA" id="ARBA00004193"/>
    </source>
</evidence>
<dbReference type="GO" id="GO:0007165">
    <property type="term" value="P:signal transduction"/>
    <property type="evidence" value="ECO:0007669"/>
    <property type="project" value="TreeGrafter"/>
</dbReference>
<feature type="compositionally biased region" description="Basic residues" evidence="10">
    <location>
        <begin position="276"/>
        <end position="286"/>
    </location>
</feature>
<evidence type="ECO:0000256" key="8">
    <source>
        <dbReference type="ARBA" id="ARBA00023289"/>
    </source>
</evidence>
<dbReference type="InterPro" id="IPR005225">
    <property type="entry name" value="Small_GTP-bd"/>
</dbReference>
<dbReference type="InterPro" id="IPR001806">
    <property type="entry name" value="Small_GTPase"/>
</dbReference>
<feature type="region of interest" description="Disordered" evidence="10">
    <location>
        <begin position="268"/>
        <end position="297"/>
    </location>
</feature>
<comment type="subcellular location">
    <subcellularLocation>
        <location evidence="1">Cell membrane</location>
        <topology evidence="1">Lipid-anchor</topology>
    </subcellularLocation>
</comment>
<keyword evidence="8" id="KW-0636">Prenylation</keyword>
<dbReference type="EMBL" id="MTYJ01000089">
    <property type="protein sequence ID" value="OQV15387.1"/>
    <property type="molecule type" value="Genomic_DNA"/>
</dbReference>
<comment type="similarity">
    <text evidence="9">Belongs to the small GTPase superfamily. RasD family.</text>
</comment>
<dbReference type="PROSITE" id="PS51419">
    <property type="entry name" value="RAB"/>
    <property type="match status" value="1"/>
</dbReference>
<dbReference type="PANTHER" id="PTHR46149">
    <property type="entry name" value="MIP08469P"/>
    <property type="match status" value="1"/>
</dbReference>
<dbReference type="InterPro" id="IPR027417">
    <property type="entry name" value="P-loop_NTPase"/>
</dbReference>
<dbReference type="SMART" id="SM00173">
    <property type="entry name" value="RAS"/>
    <property type="match status" value="1"/>
</dbReference>
<keyword evidence="3" id="KW-0488">Methylation</keyword>
<sequence length="316" mass="35614">MGDLLTELQCTQPPPANCFRLIILGSAKVGKTAIIKRFLHAEFQDTYTPTIEDFHRKIYKIRGEAFQLDILDTSGIHPFPAMRRLSFLTGDAFILVYSIESRESFEEVLRLREQIVESIRSAGSNNGNNKSRPKNLPVPMIIAGNKTDREASRVVPTGEVTHVMQRLKDNVAVVECSAKDNQGVLDVFSTLFSLADFPDEMIPNAERRISLTHGGNLLPRRHDSAHKSMNRRRHGISLRRRLSDAYSALILNVRRPSIRTDLLVVQAKSENTSTPRGKRRRHRNSVKKTDSYQPSLDEADEVLGGLKKKSSKCSIL</sequence>
<dbReference type="PANTHER" id="PTHR46149:SF3">
    <property type="entry name" value="MIP08469P"/>
    <property type="match status" value="1"/>
</dbReference>
<evidence type="ECO:0000256" key="4">
    <source>
        <dbReference type="ARBA" id="ARBA00022741"/>
    </source>
</evidence>
<name>A0A1W0WJP5_HYPEX</name>
<dbReference type="GO" id="GO:0031681">
    <property type="term" value="F:G-protein beta-subunit binding"/>
    <property type="evidence" value="ECO:0007669"/>
    <property type="project" value="TreeGrafter"/>
</dbReference>
<evidence type="ECO:0000313" key="12">
    <source>
        <dbReference type="Proteomes" id="UP000192578"/>
    </source>
</evidence>
<dbReference type="PRINTS" id="PR00449">
    <property type="entry name" value="RASTRNSFRMNG"/>
</dbReference>
<keyword evidence="6" id="KW-0472">Membrane</keyword>
<protein>
    <submittedName>
        <fullName evidence="11">Dexamethasone-induced Ras-related protein 1</fullName>
    </submittedName>
</protein>
<dbReference type="Pfam" id="PF00071">
    <property type="entry name" value="Ras"/>
    <property type="match status" value="1"/>
</dbReference>
<comment type="caution">
    <text evidence="11">The sequence shown here is derived from an EMBL/GenBank/DDBJ whole genome shotgun (WGS) entry which is preliminary data.</text>
</comment>
<evidence type="ECO:0000313" key="11">
    <source>
        <dbReference type="EMBL" id="OQV15387.1"/>
    </source>
</evidence>
<evidence type="ECO:0000256" key="9">
    <source>
        <dbReference type="ARBA" id="ARBA00038061"/>
    </source>
</evidence>
<dbReference type="PROSITE" id="PS51420">
    <property type="entry name" value="RHO"/>
    <property type="match status" value="1"/>
</dbReference>
<dbReference type="AlphaFoldDB" id="A0A1W0WJP5"/>
<keyword evidence="4" id="KW-0547">Nucleotide-binding</keyword>
<evidence type="ECO:0000256" key="5">
    <source>
        <dbReference type="ARBA" id="ARBA00023134"/>
    </source>
</evidence>
<dbReference type="SUPFAM" id="SSF52540">
    <property type="entry name" value="P-loop containing nucleoside triphosphate hydrolases"/>
    <property type="match status" value="1"/>
</dbReference>